<evidence type="ECO:0000313" key="1">
    <source>
        <dbReference type="EMBL" id="MFA9950086.1"/>
    </source>
</evidence>
<comment type="caution">
    <text evidence="1">The sequence shown here is derived from an EMBL/GenBank/DDBJ whole genome shotgun (WGS) entry which is preliminary data.</text>
</comment>
<accession>A0ABV4UFE4</accession>
<name>A0ABV4UFE4_9RHOO</name>
<evidence type="ECO:0000313" key="2">
    <source>
        <dbReference type="Proteomes" id="UP001574673"/>
    </source>
</evidence>
<dbReference type="EMBL" id="JBEUWX010000002">
    <property type="protein sequence ID" value="MFA9950086.1"/>
    <property type="molecule type" value="Genomic_DNA"/>
</dbReference>
<sequence>MKKFIFIILLIIAIFFAGYRYGISKNNEYTISHMNNLATQQIAIRAIARITELGKIKTMFADNKELVCYIKHSMPDLIKDIENCEMNHECANRIQGTYYLNAKATISNFLTEECL</sequence>
<dbReference type="Proteomes" id="UP001574673">
    <property type="component" value="Unassembled WGS sequence"/>
</dbReference>
<keyword evidence="2" id="KW-1185">Reference proteome</keyword>
<protein>
    <submittedName>
        <fullName evidence="1">Uncharacterized protein</fullName>
    </submittedName>
</protein>
<reference evidence="2" key="1">
    <citation type="submission" date="2024-06" db="EMBL/GenBank/DDBJ databases">
        <title>Radixoralia hellwigii gen. nov., sp nov., isolated from a root canal in the human oral cavity.</title>
        <authorList>
            <person name="Bartsch S."/>
            <person name="Wittmer A."/>
            <person name="Schulz A.-K."/>
            <person name="Neumann-Schaal M."/>
            <person name="Wolf J."/>
            <person name="Gronow S."/>
            <person name="Tennert C."/>
            <person name="Haecker G."/>
            <person name="Cieplik F."/>
            <person name="Al-Ahmad A."/>
        </authorList>
    </citation>
    <scope>NUCLEOTIDE SEQUENCE [LARGE SCALE GENOMIC DNA]</scope>
    <source>
        <strain evidence="2">Wk13</strain>
    </source>
</reference>
<gene>
    <name evidence="1" type="ORF">ABCS64_07110</name>
</gene>
<organism evidence="1 2">
    <name type="scientific">Dentiradicibacter hellwigii</name>
    <dbReference type="NCBI Taxonomy" id="3149053"/>
    <lineage>
        <taxon>Bacteria</taxon>
        <taxon>Pseudomonadati</taxon>
        <taxon>Pseudomonadota</taxon>
        <taxon>Betaproteobacteria</taxon>
        <taxon>Rhodocyclales</taxon>
        <taxon>Rhodocyclaceae</taxon>
        <taxon>Dentiradicibacter</taxon>
    </lineage>
</organism>
<dbReference type="RefSeq" id="WP_418891167.1">
    <property type="nucleotide sequence ID" value="NZ_JBEUWX010000002.1"/>
</dbReference>
<proteinExistence type="predicted"/>